<dbReference type="AlphaFoldDB" id="A0A1X0XZN6"/>
<feature type="signal peptide" evidence="1">
    <location>
        <begin position="1"/>
        <end position="29"/>
    </location>
</feature>
<sequence length="263" mass="28044">MRPFCTQRLSLLLCGLLFVILCGCVPPSASVSPAEAEGDAMVTGVAGRVVDAGGKPAAGAWVYAYRSDRTGLRGPADFAARVDADGSYLLDLTEGNYWLVARLRQGRADSGPPRRGDAWAPYQRNPVRLQAGSVERVDFILQKVVSPTLLRQGSLVSGDTGFSGTLVDAQGQPLAGAFALAYRDADLRRMPDFTSTPATERGRFTLFVSRPGHYCIAARLKTRGQPQPGEPYGVLGRGKAGCPRVEAGQILDVGPIVLSPFHQ</sequence>
<dbReference type="PROSITE" id="PS51257">
    <property type="entry name" value="PROKAR_LIPOPROTEIN"/>
    <property type="match status" value="1"/>
</dbReference>
<proteinExistence type="predicted"/>
<name>A0A1X0XZN6_9BACT</name>
<dbReference type="EMBL" id="NAAD01000016">
    <property type="protein sequence ID" value="ORJ58298.1"/>
    <property type="molecule type" value="Genomic_DNA"/>
</dbReference>
<keyword evidence="3" id="KW-1185">Reference proteome</keyword>
<dbReference type="Proteomes" id="UP000193136">
    <property type="component" value="Unassembled WGS sequence"/>
</dbReference>
<dbReference type="STRING" id="1969733.B5V00_12635"/>
<accession>A0A1X0XZN6</accession>
<feature type="chain" id="PRO_5011964610" description="Carboxypeptidase regulatory-like domain-containing protein" evidence="1">
    <location>
        <begin position="30"/>
        <end position="263"/>
    </location>
</feature>
<dbReference type="OrthoDB" id="5401722at2"/>
<evidence type="ECO:0000256" key="1">
    <source>
        <dbReference type="SAM" id="SignalP"/>
    </source>
</evidence>
<organism evidence="2 3">
    <name type="scientific">Geothermobacter hydrogeniphilus</name>
    <dbReference type="NCBI Taxonomy" id="1969733"/>
    <lineage>
        <taxon>Bacteria</taxon>
        <taxon>Pseudomonadati</taxon>
        <taxon>Thermodesulfobacteriota</taxon>
        <taxon>Desulfuromonadia</taxon>
        <taxon>Desulfuromonadales</taxon>
        <taxon>Geothermobacteraceae</taxon>
        <taxon>Geothermobacter</taxon>
    </lineage>
</organism>
<reference evidence="2 3" key="1">
    <citation type="submission" date="2017-03" db="EMBL/GenBank/DDBJ databases">
        <title>Genome sequence of Geothermobacter sp. EPR-M, Deep-Sea Iron Reducer.</title>
        <authorList>
            <person name="Tully B."/>
            <person name="Savalia P."/>
            <person name="Abuyen K."/>
            <person name="Baughan C."/>
            <person name="Romero E."/>
            <person name="Ronkowski C."/>
            <person name="Torres B."/>
            <person name="Tremblay J."/>
            <person name="Trujillo A."/>
            <person name="Tyler M."/>
            <person name="Perez-Rodriguez I."/>
            <person name="Amend J."/>
        </authorList>
    </citation>
    <scope>NUCLEOTIDE SEQUENCE [LARGE SCALE GENOMIC DNA]</scope>
    <source>
        <strain evidence="2 3">EPR-M</strain>
    </source>
</reference>
<evidence type="ECO:0008006" key="4">
    <source>
        <dbReference type="Google" id="ProtNLM"/>
    </source>
</evidence>
<protein>
    <recommendedName>
        <fullName evidence="4">Carboxypeptidase regulatory-like domain-containing protein</fullName>
    </recommendedName>
</protein>
<keyword evidence="1" id="KW-0732">Signal</keyword>
<evidence type="ECO:0000313" key="3">
    <source>
        <dbReference type="Proteomes" id="UP000193136"/>
    </source>
</evidence>
<dbReference type="InterPro" id="IPR008969">
    <property type="entry name" value="CarboxyPept-like_regulatory"/>
</dbReference>
<gene>
    <name evidence="2" type="ORF">B5V00_12635</name>
</gene>
<comment type="caution">
    <text evidence="2">The sequence shown here is derived from an EMBL/GenBank/DDBJ whole genome shotgun (WGS) entry which is preliminary data.</text>
</comment>
<dbReference type="Gene3D" id="2.60.40.1120">
    <property type="entry name" value="Carboxypeptidase-like, regulatory domain"/>
    <property type="match status" value="1"/>
</dbReference>
<dbReference type="RefSeq" id="WP_085011167.1">
    <property type="nucleotide sequence ID" value="NZ_NAAD01000016.1"/>
</dbReference>
<evidence type="ECO:0000313" key="2">
    <source>
        <dbReference type="EMBL" id="ORJ58298.1"/>
    </source>
</evidence>
<dbReference type="SUPFAM" id="SSF49464">
    <property type="entry name" value="Carboxypeptidase regulatory domain-like"/>
    <property type="match status" value="1"/>
</dbReference>